<feature type="domain" description="CCDC81 HU" evidence="2">
    <location>
        <begin position="125"/>
        <end position="196"/>
    </location>
</feature>
<proteinExistence type="predicted"/>
<evidence type="ECO:0000259" key="2">
    <source>
        <dbReference type="Pfam" id="PF18289"/>
    </source>
</evidence>
<reference evidence="3" key="1">
    <citation type="journal article" date="2012" name="Proc. Natl. Acad. Sci. U.S.A.">
        <title>Antigenic diversity is generated by distinct evolutionary mechanisms in African trypanosome species.</title>
        <authorList>
            <person name="Jackson A.P."/>
            <person name="Berry A."/>
            <person name="Aslett M."/>
            <person name="Allison H.C."/>
            <person name="Burton P."/>
            <person name="Vavrova-Anderson J."/>
            <person name="Brown R."/>
            <person name="Browne H."/>
            <person name="Corton N."/>
            <person name="Hauser H."/>
            <person name="Gamble J."/>
            <person name="Gilderthorp R."/>
            <person name="Marcello L."/>
            <person name="McQuillan J."/>
            <person name="Otto T.D."/>
            <person name="Quail M.A."/>
            <person name="Sanders M.J."/>
            <person name="van Tonder A."/>
            <person name="Ginger M.L."/>
            <person name="Field M.C."/>
            <person name="Barry J.D."/>
            <person name="Hertz-Fowler C."/>
            <person name="Berriman M."/>
        </authorList>
    </citation>
    <scope>NUCLEOTIDE SEQUENCE</scope>
    <source>
        <strain evidence="3">Y486</strain>
    </source>
</reference>
<accession>G0UCX7</accession>
<evidence type="ECO:0000259" key="1">
    <source>
        <dbReference type="Pfam" id="PF14908"/>
    </source>
</evidence>
<evidence type="ECO:0008006" key="4">
    <source>
        <dbReference type="Google" id="ProtNLM"/>
    </source>
</evidence>
<dbReference type="InterPro" id="IPR040673">
    <property type="entry name" value="CCDC81_HU_dom_2"/>
</dbReference>
<organism evidence="3">
    <name type="scientific">Trypanosoma vivax (strain Y486)</name>
    <dbReference type="NCBI Taxonomy" id="1055687"/>
    <lineage>
        <taxon>Eukaryota</taxon>
        <taxon>Discoba</taxon>
        <taxon>Euglenozoa</taxon>
        <taxon>Kinetoplastea</taxon>
        <taxon>Metakinetoplastina</taxon>
        <taxon>Trypanosomatida</taxon>
        <taxon>Trypanosomatidae</taxon>
        <taxon>Trypanosoma</taxon>
        <taxon>Duttonella</taxon>
    </lineage>
</organism>
<feature type="domain" description="CCDC81 HU" evidence="1">
    <location>
        <begin position="29"/>
        <end position="110"/>
    </location>
</feature>
<dbReference type="EMBL" id="HE573027">
    <property type="protein sequence ID" value="CCC53687.1"/>
    <property type="molecule type" value="Genomic_DNA"/>
</dbReference>
<name>G0UCX7_TRYVY</name>
<sequence>MAEGGQQKQSKKSAKCYACYAEIAEIVCHTPGLYNNQSGNAGPQLLNRIWRCMCEVVETVLLPKHSCIFPNFFHASMKVHNVCMFGGIQKMYKPQLVLLPDFLSKFNLQNVLTMRDAHYHAAVPEILSYVEVSALVGTNKFVVEAALIDSVREIGKYIQRNPSTVLRIDVGVATLEFRDREYRISWSSSFIERLQKDVGPRSLTVPYQPPTMAPGAEKCRFKTKCLTEMSLHDSLDKTLAHEKRLPGVEMGKSI</sequence>
<protein>
    <recommendedName>
        <fullName evidence="4">CCDC81 HU domain-containing protein</fullName>
    </recommendedName>
</protein>
<dbReference type="AlphaFoldDB" id="G0UCX7"/>
<dbReference type="InterPro" id="IPR028034">
    <property type="entry name" value="HU-CCDC81"/>
</dbReference>
<evidence type="ECO:0000313" key="3">
    <source>
        <dbReference type="EMBL" id="CCC53687.1"/>
    </source>
</evidence>
<gene>
    <name evidence="3" type="ORF">TVY486_1111710</name>
</gene>
<dbReference type="Pfam" id="PF14908">
    <property type="entry name" value="HU-CCDC81_euk_1"/>
    <property type="match status" value="1"/>
</dbReference>
<dbReference type="Pfam" id="PF18289">
    <property type="entry name" value="HU-CCDC81_euk_2"/>
    <property type="match status" value="1"/>
</dbReference>
<dbReference type="VEuPathDB" id="TriTrypDB:TvY486_1111710"/>